<keyword evidence="2" id="KW-0472">Membrane</keyword>
<comment type="caution">
    <text evidence="3">The sequence shown here is derived from an EMBL/GenBank/DDBJ whole genome shotgun (WGS) entry which is preliminary data.</text>
</comment>
<feature type="transmembrane region" description="Helical" evidence="2">
    <location>
        <begin position="207"/>
        <end position="235"/>
    </location>
</feature>
<keyword evidence="2" id="KW-0812">Transmembrane</keyword>
<feature type="transmembrane region" description="Helical" evidence="2">
    <location>
        <begin position="180"/>
        <end position="201"/>
    </location>
</feature>
<evidence type="ECO:0000313" key="3">
    <source>
        <dbReference type="EMBL" id="GIQ89329.1"/>
    </source>
</evidence>
<keyword evidence="4" id="KW-1185">Reference proteome</keyword>
<reference evidence="3 4" key="1">
    <citation type="journal article" date="2018" name="PLoS ONE">
        <title>The draft genome of Kipferlia bialata reveals reductive genome evolution in fornicate parasites.</title>
        <authorList>
            <person name="Tanifuji G."/>
            <person name="Takabayashi S."/>
            <person name="Kume K."/>
            <person name="Takagi M."/>
            <person name="Nakayama T."/>
            <person name="Kamikawa R."/>
            <person name="Inagaki Y."/>
            <person name="Hashimoto T."/>
        </authorList>
    </citation>
    <scope>NUCLEOTIDE SEQUENCE [LARGE SCALE GENOMIC DNA]</scope>
    <source>
        <strain evidence="3">NY0173</strain>
    </source>
</reference>
<feature type="transmembrane region" description="Helical" evidence="2">
    <location>
        <begin position="148"/>
        <end position="173"/>
    </location>
</feature>
<organism evidence="3 4">
    <name type="scientific">Kipferlia bialata</name>
    <dbReference type="NCBI Taxonomy" id="797122"/>
    <lineage>
        <taxon>Eukaryota</taxon>
        <taxon>Metamonada</taxon>
        <taxon>Carpediemonas-like organisms</taxon>
        <taxon>Kipferlia</taxon>
    </lineage>
</organism>
<sequence>SRLPPGAASTLSNQLGASAVSLCMTDSPSGVMKPSAAAYLLGNNNLARNSTQYLDAGDFAALPLLPIKDRQGMGQGIGTDSEAVLDVPSDDAAVSANSLLAYSAAVVTAPTILMRHTFGDLKTAFLRRTFTQHLNIDWDSWRHTLRPYTLILCMCLWLWLRPVLHGVGIYVYFGLLSLPYRALTVTALPLPAFLLSFQLSVVSTAKVAGIAVAGTFMVQCIALLCVSFVALAFSLFVGVPRIMYTLILSLTVVAALDAPIQLVSEHLLPMYAENGATDMLHLVDKFSATSGSEGLGWAVLVALMGVAMIPGLALLYHYLLRIHRNGRLADVFRRIHDPEMCFFAPNDYEVSLEELSRVLAEAKDWAGDDGATREVLSERVVVTDPAHSGYQETLTHICVEEVELLTAARAEPQPAAKQRHPFRPVTLAPPGQPSSLSDSAAESGLPTRREAHRELIRHFLHVQSCGTVYEVYPGALPSILHHAGIRLIHGTFESDPTLLQTGVSMEDLFGHR</sequence>
<evidence type="ECO:0000256" key="2">
    <source>
        <dbReference type="SAM" id="Phobius"/>
    </source>
</evidence>
<evidence type="ECO:0000313" key="4">
    <source>
        <dbReference type="Proteomes" id="UP000265618"/>
    </source>
</evidence>
<dbReference type="InterPro" id="IPR031390">
    <property type="entry name" value="OFCC1"/>
</dbReference>
<dbReference type="Proteomes" id="UP000265618">
    <property type="component" value="Unassembled WGS sequence"/>
</dbReference>
<proteinExistence type="predicted"/>
<feature type="non-terminal residue" evidence="3">
    <location>
        <position position="512"/>
    </location>
</feature>
<feature type="transmembrane region" description="Helical" evidence="2">
    <location>
        <begin position="295"/>
        <end position="319"/>
    </location>
</feature>
<evidence type="ECO:0000256" key="1">
    <source>
        <dbReference type="SAM" id="MobiDB-lite"/>
    </source>
</evidence>
<gene>
    <name evidence="3" type="ORF">KIPB_011767</name>
</gene>
<feature type="region of interest" description="Disordered" evidence="1">
    <location>
        <begin position="411"/>
        <end position="447"/>
    </location>
</feature>
<feature type="transmembrane region" description="Helical" evidence="2">
    <location>
        <begin position="242"/>
        <end position="262"/>
    </location>
</feature>
<dbReference type="EMBL" id="BDIP01004927">
    <property type="protein sequence ID" value="GIQ89329.1"/>
    <property type="molecule type" value="Genomic_DNA"/>
</dbReference>
<dbReference type="PANTHER" id="PTHR33862:SF3">
    <property type="entry name" value="OROFACIAL CLEFT 1 CANDIDATE GENE 1 PROTEIN"/>
    <property type="match status" value="1"/>
</dbReference>
<dbReference type="AlphaFoldDB" id="A0A9K3D8I7"/>
<keyword evidence="2" id="KW-1133">Transmembrane helix</keyword>
<dbReference type="OrthoDB" id="347244at2759"/>
<protein>
    <submittedName>
        <fullName evidence="3">Uncharacterized protein</fullName>
    </submittedName>
</protein>
<accession>A0A9K3D8I7</accession>
<dbReference type="PANTHER" id="PTHR33862">
    <property type="entry name" value="OROFACIAL CLEFT 1 CANDIDATE GENE 1 PROTEIN"/>
    <property type="match status" value="1"/>
</dbReference>
<name>A0A9K3D8I7_9EUKA</name>